<organism evidence="8 9">
    <name type="scientific">Mucilaginibacter ximonensis</name>
    <dbReference type="NCBI Taxonomy" id="538021"/>
    <lineage>
        <taxon>Bacteria</taxon>
        <taxon>Pseudomonadati</taxon>
        <taxon>Bacteroidota</taxon>
        <taxon>Sphingobacteriia</taxon>
        <taxon>Sphingobacteriales</taxon>
        <taxon>Sphingobacteriaceae</taxon>
        <taxon>Mucilaginibacter</taxon>
    </lineage>
</organism>
<dbReference type="EMBL" id="JBHUPD010000004">
    <property type="protein sequence ID" value="MFD2874589.1"/>
    <property type="molecule type" value="Genomic_DNA"/>
</dbReference>
<feature type="transmembrane region" description="Helical" evidence="5">
    <location>
        <begin position="25"/>
        <end position="42"/>
    </location>
</feature>
<feature type="transmembrane region" description="Helical" evidence="5">
    <location>
        <begin position="432"/>
        <end position="453"/>
    </location>
</feature>
<feature type="transmembrane region" description="Helical" evidence="5">
    <location>
        <begin position="391"/>
        <end position="411"/>
    </location>
</feature>
<evidence type="ECO:0000313" key="8">
    <source>
        <dbReference type="EMBL" id="MFD2874589.1"/>
    </source>
</evidence>
<dbReference type="NCBIfam" id="TIGR01770">
    <property type="entry name" value="NDH_I_N"/>
    <property type="match status" value="1"/>
</dbReference>
<feature type="transmembrane region" description="Helical" evidence="5">
    <location>
        <begin position="92"/>
        <end position="110"/>
    </location>
</feature>
<name>A0ABW5YGT1_9SPHI</name>
<keyword evidence="3 5" id="KW-1133">Transmembrane helix</keyword>
<keyword evidence="5" id="KW-0874">Quinone</keyword>
<evidence type="ECO:0000256" key="5">
    <source>
        <dbReference type="HAMAP-Rule" id="MF_00445"/>
    </source>
</evidence>
<feature type="transmembrane region" description="Helical" evidence="5">
    <location>
        <begin position="228"/>
        <end position="249"/>
    </location>
</feature>
<comment type="catalytic activity">
    <reaction evidence="5">
        <text>a quinone + NADH + 5 H(+)(in) = a quinol + NAD(+) + 4 H(+)(out)</text>
        <dbReference type="Rhea" id="RHEA:57888"/>
        <dbReference type="ChEBI" id="CHEBI:15378"/>
        <dbReference type="ChEBI" id="CHEBI:24646"/>
        <dbReference type="ChEBI" id="CHEBI:57540"/>
        <dbReference type="ChEBI" id="CHEBI:57945"/>
        <dbReference type="ChEBI" id="CHEBI:132124"/>
    </reaction>
</comment>
<keyword evidence="2 5" id="KW-0812">Transmembrane</keyword>
<keyword evidence="5" id="KW-0813">Transport</keyword>
<feature type="transmembrane region" description="Helical" evidence="5">
    <location>
        <begin position="116"/>
        <end position="135"/>
    </location>
</feature>
<dbReference type="HAMAP" id="MF_00445">
    <property type="entry name" value="NDH1_NuoN_1"/>
    <property type="match status" value="1"/>
</dbReference>
<protein>
    <recommendedName>
        <fullName evidence="5">NADH-quinone oxidoreductase subunit N</fullName>
        <ecNumber evidence="5">7.1.1.-</ecNumber>
    </recommendedName>
    <alternativeName>
        <fullName evidence="5">NADH dehydrogenase I subunit N</fullName>
    </alternativeName>
    <alternativeName>
        <fullName evidence="5">NDH-1 subunit N</fullName>
    </alternativeName>
</protein>
<evidence type="ECO:0000256" key="3">
    <source>
        <dbReference type="ARBA" id="ARBA00022989"/>
    </source>
</evidence>
<feature type="transmembrane region" description="Helical" evidence="5">
    <location>
        <begin position="287"/>
        <end position="308"/>
    </location>
</feature>
<proteinExistence type="inferred from homology"/>
<feature type="transmembrane region" description="Helical" evidence="5">
    <location>
        <begin position="189"/>
        <end position="216"/>
    </location>
</feature>
<feature type="transmembrane region" description="Helical" evidence="5">
    <location>
        <begin position="62"/>
        <end position="80"/>
    </location>
</feature>
<dbReference type="PANTHER" id="PTHR22773">
    <property type="entry name" value="NADH DEHYDROGENASE"/>
    <property type="match status" value="1"/>
</dbReference>
<evidence type="ECO:0000313" key="9">
    <source>
        <dbReference type="Proteomes" id="UP001597557"/>
    </source>
</evidence>
<evidence type="ECO:0000256" key="1">
    <source>
        <dbReference type="ARBA" id="ARBA00004127"/>
    </source>
</evidence>
<feature type="transmembrane region" description="Helical" evidence="5">
    <location>
        <begin position="261"/>
        <end position="280"/>
    </location>
</feature>
<comment type="subcellular location">
    <subcellularLocation>
        <location evidence="5">Cell membrane</location>
        <topology evidence="5">Multi-pass membrane protein</topology>
    </subcellularLocation>
    <subcellularLocation>
        <location evidence="1">Endomembrane system</location>
        <topology evidence="1">Multi-pass membrane protein</topology>
    </subcellularLocation>
    <subcellularLocation>
        <location evidence="6">Membrane</location>
        <topology evidence="6">Multi-pass membrane protein</topology>
    </subcellularLocation>
</comment>
<keyword evidence="4 5" id="KW-0472">Membrane</keyword>
<comment type="subunit">
    <text evidence="5">NDH-1 is composed of 14 different subunits. Subunits NuoA, H, J, K, L, M, N constitute the membrane sector of the complex.</text>
</comment>
<gene>
    <name evidence="5" type="primary">nuoN</name>
    <name evidence="8" type="ORF">ACFS5N_19045</name>
</gene>
<comment type="similarity">
    <text evidence="5">Belongs to the complex I subunit 2 family.</text>
</comment>
<reference evidence="9" key="1">
    <citation type="journal article" date="2019" name="Int. J. Syst. Evol. Microbiol.">
        <title>The Global Catalogue of Microorganisms (GCM) 10K type strain sequencing project: providing services to taxonomists for standard genome sequencing and annotation.</title>
        <authorList>
            <consortium name="The Broad Institute Genomics Platform"/>
            <consortium name="The Broad Institute Genome Sequencing Center for Infectious Disease"/>
            <person name="Wu L."/>
            <person name="Ma J."/>
        </authorList>
    </citation>
    <scope>NUCLEOTIDE SEQUENCE [LARGE SCALE GENOMIC DNA]</scope>
    <source>
        <strain evidence="9">KCTC 22437</strain>
    </source>
</reference>
<keyword evidence="5" id="KW-1003">Cell membrane</keyword>
<keyword evidence="5" id="KW-0520">NAD</keyword>
<evidence type="ECO:0000259" key="7">
    <source>
        <dbReference type="Pfam" id="PF00361"/>
    </source>
</evidence>
<dbReference type="EC" id="7.1.1.-" evidence="5"/>
<accession>A0ABW5YGT1</accession>
<keyword evidence="5" id="KW-1278">Translocase</keyword>
<dbReference type="Pfam" id="PF00361">
    <property type="entry name" value="Proton_antipo_M"/>
    <property type="match status" value="1"/>
</dbReference>
<feature type="transmembrane region" description="Helical" evidence="5">
    <location>
        <begin position="314"/>
        <end position="335"/>
    </location>
</feature>
<dbReference type="Proteomes" id="UP001597557">
    <property type="component" value="Unassembled WGS sequence"/>
</dbReference>
<sequence length="458" mass="49900">MNTIIVISVLPIVLLYLGLYKAQKALLPVTVIGLLVALGLAVTQWNNGAVPIYSGMMLFNNYSVAFSVVTIVSTILILLLSKGYFEKISNHVAEYYAIILFSLAGVVVMVSYYNLAMLFIGIEIMSVSLYILAGIKKNDFASNEAALKYFLMGAFSTGFLLFGFTLIYGSTGSFSLEGIQTWVLTHKEMTPMLCVGVILVVVGLCFKVGVAPFHFWTPDVYEGSPSLITAYMSTVAKTASFAAFLRLFMTCFPVISNIWQPGLIVIAVITLFIGNITALYQQSFKRMLAYSSISHAGYLLFAILSLGASSANTIFVYATAYSIASIVAFGALILIQQETNSDSFDSFNGLGKKNPFLAFVLTVAMLSLAGIPLTAGFIGKFYAFNMAMGQYHIALLIIAVINAIISIFYYFRVIIAMYFRNAEREQIAVSPYYAFVLGFAALATIVIGVYPQLVSGLI</sequence>
<feature type="domain" description="NADH:quinone oxidoreductase/Mrp antiporter transmembrane" evidence="7">
    <location>
        <begin position="114"/>
        <end position="406"/>
    </location>
</feature>
<feature type="transmembrane region" description="Helical" evidence="5">
    <location>
        <begin position="356"/>
        <end position="379"/>
    </location>
</feature>
<evidence type="ECO:0000256" key="6">
    <source>
        <dbReference type="RuleBase" id="RU000320"/>
    </source>
</evidence>
<evidence type="ECO:0000256" key="4">
    <source>
        <dbReference type="ARBA" id="ARBA00023136"/>
    </source>
</evidence>
<dbReference type="RefSeq" id="WP_377189553.1">
    <property type="nucleotide sequence ID" value="NZ_JBHUPD010000004.1"/>
</dbReference>
<comment type="function">
    <text evidence="5">NDH-1 shuttles electrons from NADH, via FMN and iron-sulfur (Fe-S) centers, to quinones in the respiratory chain. The immediate electron acceptor for the enzyme in this species is believed to be a menaquinone. Couples the redox reaction to proton translocation (for every two electrons transferred, four hydrogen ions are translocated across the cytoplasmic membrane), and thus conserves the redox energy in a proton gradient.</text>
</comment>
<comment type="caution">
    <text evidence="8">The sequence shown here is derived from an EMBL/GenBank/DDBJ whole genome shotgun (WGS) entry which is preliminary data.</text>
</comment>
<keyword evidence="9" id="KW-1185">Reference proteome</keyword>
<evidence type="ECO:0000256" key="2">
    <source>
        <dbReference type="ARBA" id="ARBA00022692"/>
    </source>
</evidence>
<dbReference type="InterPro" id="IPR010096">
    <property type="entry name" value="NADH-Q_OxRdtase_suN/2"/>
</dbReference>
<dbReference type="InterPro" id="IPR001750">
    <property type="entry name" value="ND/Mrp_TM"/>
</dbReference>
<feature type="transmembrane region" description="Helical" evidence="5">
    <location>
        <begin position="147"/>
        <end position="169"/>
    </location>
</feature>
<dbReference type="PRINTS" id="PR01434">
    <property type="entry name" value="NADHDHGNASE5"/>
</dbReference>